<feature type="region of interest" description="Disordered" evidence="1">
    <location>
        <begin position="107"/>
        <end position="137"/>
    </location>
</feature>
<dbReference type="SUPFAM" id="SSF51735">
    <property type="entry name" value="NAD(P)-binding Rossmann-fold domains"/>
    <property type="match status" value="1"/>
</dbReference>
<dbReference type="InterPro" id="IPR001509">
    <property type="entry name" value="Epimerase_deHydtase"/>
</dbReference>
<dbReference type="PANTHER" id="PTHR43245">
    <property type="entry name" value="BIFUNCTIONAL POLYMYXIN RESISTANCE PROTEIN ARNA"/>
    <property type="match status" value="1"/>
</dbReference>
<organism evidence="3 4">
    <name type="scientific">Streptomyces atratus</name>
    <dbReference type="NCBI Taxonomy" id="1893"/>
    <lineage>
        <taxon>Bacteria</taxon>
        <taxon>Bacillati</taxon>
        <taxon>Actinomycetota</taxon>
        <taxon>Actinomycetes</taxon>
        <taxon>Kitasatosporales</taxon>
        <taxon>Streptomycetaceae</taxon>
        <taxon>Streptomyces</taxon>
    </lineage>
</organism>
<evidence type="ECO:0000256" key="1">
    <source>
        <dbReference type="SAM" id="MobiDB-lite"/>
    </source>
</evidence>
<dbReference type="EMBL" id="FPJO01000010">
    <property type="protein sequence ID" value="SFY06095.1"/>
    <property type="molecule type" value="Genomic_DNA"/>
</dbReference>
<evidence type="ECO:0000313" key="3">
    <source>
        <dbReference type="EMBL" id="SFY06095.1"/>
    </source>
</evidence>
<accession>A0A1K2C4X8</accession>
<dbReference type="AlphaFoldDB" id="A0A1K2C4X8"/>
<evidence type="ECO:0000259" key="2">
    <source>
        <dbReference type="Pfam" id="PF01370"/>
    </source>
</evidence>
<dbReference type="InterPro" id="IPR036291">
    <property type="entry name" value="NAD(P)-bd_dom_sf"/>
</dbReference>
<dbReference type="RefSeq" id="WP_072486312.1">
    <property type="nucleotide sequence ID" value="NZ_FPJO01000010.1"/>
</dbReference>
<feature type="domain" description="NAD-dependent epimerase/dehydratase" evidence="2">
    <location>
        <begin position="8"/>
        <end position="230"/>
    </location>
</feature>
<evidence type="ECO:0000313" key="4">
    <source>
        <dbReference type="Proteomes" id="UP000181909"/>
    </source>
</evidence>
<dbReference type="Gene3D" id="3.40.50.720">
    <property type="entry name" value="NAD(P)-binding Rossmann-like Domain"/>
    <property type="match status" value="1"/>
</dbReference>
<name>A0A1K2C4X8_STRAR</name>
<dbReference type="Pfam" id="PF01370">
    <property type="entry name" value="Epimerase"/>
    <property type="match status" value="1"/>
</dbReference>
<reference evidence="3 4" key="1">
    <citation type="submission" date="2016-11" db="EMBL/GenBank/DDBJ databases">
        <authorList>
            <person name="Jaros S."/>
            <person name="Januszkiewicz K."/>
            <person name="Wedrychowicz H."/>
        </authorList>
    </citation>
    <scope>NUCLEOTIDE SEQUENCE [LARGE SCALE GENOMIC DNA]</scope>
    <source>
        <strain evidence="3 4">OK807</strain>
    </source>
</reference>
<proteinExistence type="predicted"/>
<sequence length="349" mass="37155">MSKGNAWVLGATGQIGRAAVQALVEDGWEVTAASRGGGRDDRWDGAVRTTGLDRDADGALAAALGDGCDVLVDMVAYDAGHARQLTALTDRIGSAVVISSGAVYEDDRGRSFDTQGEPDGAPHYPLPIPESQRTLPAGDTTYGTRKIRLEQDLLAAGDALPVTLLRAGAIHGKYCRSPRELFFVKRLLDGRARRVLAFGGESRFHPVHVSNLAELIRLAALRPGSRVLNAGDPQAPTVAEIGEAVDAALGRTTQTVLMAGAPGEDGVGDTPWGGAHPIVYDMTAAERELGYRPVTDYAQSLPGTVEWIAAQLEGRDWTAAFPAMLRAYGKELFDYAAEDAWLEAYDRKA</sequence>
<dbReference type="Proteomes" id="UP000181909">
    <property type="component" value="Unassembled WGS sequence"/>
</dbReference>
<dbReference type="PANTHER" id="PTHR43245:SF13">
    <property type="entry name" value="UDP-D-APIOSE_UDP-D-XYLOSE SYNTHASE 2"/>
    <property type="match status" value="1"/>
</dbReference>
<gene>
    <name evidence="3" type="ORF">SAMN02787144_101053</name>
</gene>
<dbReference type="InterPro" id="IPR050177">
    <property type="entry name" value="Lipid_A_modif_metabolic_enz"/>
</dbReference>
<dbReference type="STRING" id="1893.SAMN02787144_101053"/>
<protein>
    <submittedName>
        <fullName evidence="3">Nucleoside-diphosphate-sugar epimerase</fullName>
    </submittedName>
</protein>
<dbReference type="OrthoDB" id="4820988at2"/>